<accession>A0ABX7I2F8</accession>
<dbReference type="Pfam" id="PF00085">
    <property type="entry name" value="Thioredoxin"/>
    <property type="match status" value="1"/>
</dbReference>
<organism evidence="8 9">
    <name type="scientific">Dyadobacter sandarakinus</name>
    <dbReference type="NCBI Taxonomy" id="2747268"/>
    <lineage>
        <taxon>Bacteria</taxon>
        <taxon>Pseudomonadati</taxon>
        <taxon>Bacteroidota</taxon>
        <taxon>Cytophagia</taxon>
        <taxon>Cytophagales</taxon>
        <taxon>Spirosomataceae</taxon>
        <taxon>Dyadobacter</taxon>
    </lineage>
</organism>
<feature type="chain" id="PRO_5045540955" evidence="5">
    <location>
        <begin position="28"/>
        <end position="240"/>
    </location>
</feature>
<dbReference type="SUPFAM" id="SSF52833">
    <property type="entry name" value="Thioredoxin-like"/>
    <property type="match status" value="1"/>
</dbReference>
<dbReference type="Pfam" id="PF00581">
    <property type="entry name" value="Rhodanese"/>
    <property type="match status" value="1"/>
</dbReference>
<dbReference type="PROSITE" id="PS51352">
    <property type="entry name" value="THIOREDOXIN_2"/>
    <property type="match status" value="1"/>
</dbReference>
<gene>
    <name evidence="8" type="ORF">HWI92_03635</name>
</gene>
<dbReference type="InterPro" id="IPR036249">
    <property type="entry name" value="Thioredoxin-like_sf"/>
</dbReference>
<name>A0ABX7I2F8_9BACT</name>
<proteinExistence type="predicted"/>
<protein>
    <submittedName>
        <fullName evidence="8">Thioredoxin fold domain-containing protein</fullName>
    </submittedName>
</protein>
<evidence type="ECO:0000256" key="2">
    <source>
        <dbReference type="ARBA" id="ARBA00022982"/>
    </source>
</evidence>
<evidence type="ECO:0000256" key="5">
    <source>
        <dbReference type="SAM" id="SignalP"/>
    </source>
</evidence>
<dbReference type="InterPro" id="IPR036873">
    <property type="entry name" value="Rhodanese-like_dom_sf"/>
</dbReference>
<evidence type="ECO:0000256" key="1">
    <source>
        <dbReference type="ARBA" id="ARBA00022448"/>
    </source>
</evidence>
<evidence type="ECO:0000313" key="8">
    <source>
        <dbReference type="EMBL" id="QRR00068.1"/>
    </source>
</evidence>
<evidence type="ECO:0000256" key="4">
    <source>
        <dbReference type="ARBA" id="ARBA00023284"/>
    </source>
</evidence>
<evidence type="ECO:0000259" key="7">
    <source>
        <dbReference type="PROSITE" id="PS51352"/>
    </source>
</evidence>
<dbReference type="InterPro" id="IPR001763">
    <property type="entry name" value="Rhodanese-like_dom"/>
</dbReference>
<keyword evidence="9" id="KW-1185">Reference proteome</keyword>
<dbReference type="InterPro" id="IPR013766">
    <property type="entry name" value="Thioredoxin_domain"/>
</dbReference>
<keyword evidence="4" id="KW-0676">Redox-active center</keyword>
<dbReference type="PROSITE" id="PS00194">
    <property type="entry name" value="THIOREDOXIN_1"/>
    <property type="match status" value="1"/>
</dbReference>
<dbReference type="Gene3D" id="3.40.30.10">
    <property type="entry name" value="Glutaredoxin"/>
    <property type="match status" value="1"/>
</dbReference>
<feature type="signal peptide" evidence="5">
    <location>
        <begin position="1"/>
        <end position="27"/>
    </location>
</feature>
<evidence type="ECO:0000256" key="3">
    <source>
        <dbReference type="ARBA" id="ARBA00023157"/>
    </source>
</evidence>
<dbReference type="SMART" id="SM00450">
    <property type="entry name" value="RHOD"/>
    <property type="match status" value="1"/>
</dbReference>
<dbReference type="Gene3D" id="3.40.250.10">
    <property type="entry name" value="Rhodanese-like domain"/>
    <property type="match status" value="1"/>
</dbReference>
<sequence length="240" mass="26545">MKTFSLKRPLMQVLFFALSGILTSVQAQTQLSADEFEARLKATPGAQLMDVRTPAEYQDGHLAKSKNIDYKAADFEDKSRTLDKNKPVFVYCLSGGRSAAAAQKLAASGFKEVYDMKGGYLKWSSSGKEVEGGTATAASGMTLSDFTKLTSSSKVVLVDFYAKWCAPCVQMLPTITKLKSEYKGRVQIETVNYDPNKSLAKELGIYEIPAFLLYKDGKLITRKNGLLEEQDFRKLLDSNL</sequence>
<reference evidence="8 9" key="1">
    <citation type="submission" date="2020-06" db="EMBL/GenBank/DDBJ databases">
        <title>Dyadobacter sandarakinus sp. nov., isolated from the soil of the Arctic Yellow River Station.</title>
        <authorList>
            <person name="Zhang Y."/>
            <person name="Peng F."/>
        </authorList>
    </citation>
    <scope>NUCLEOTIDE SEQUENCE [LARGE SCALE GENOMIC DNA]</scope>
    <source>
        <strain evidence="8 9">Q3-56</strain>
    </source>
</reference>
<dbReference type="RefSeq" id="WP_204660828.1">
    <property type="nucleotide sequence ID" value="NZ_CP056775.1"/>
</dbReference>
<keyword evidence="2" id="KW-0249">Electron transport</keyword>
<keyword evidence="1" id="KW-0813">Transport</keyword>
<dbReference type="InterPro" id="IPR017937">
    <property type="entry name" value="Thioredoxin_CS"/>
</dbReference>
<keyword evidence="3" id="KW-1015">Disulfide bond</keyword>
<keyword evidence="5" id="KW-0732">Signal</keyword>
<dbReference type="SUPFAM" id="SSF52821">
    <property type="entry name" value="Rhodanese/Cell cycle control phosphatase"/>
    <property type="match status" value="1"/>
</dbReference>
<dbReference type="CDD" id="cd02947">
    <property type="entry name" value="TRX_family"/>
    <property type="match status" value="1"/>
</dbReference>
<dbReference type="PANTHER" id="PTHR45663:SF11">
    <property type="entry name" value="GEO12009P1"/>
    <property type="match status" value="1"/>
</dbReference>
<dbReference type="PROSITE" id="PS50206">
    <property type="entry name" value="RHODANESE_3"/>
    <property type="match status" value="1"/>
</dbReference>
<dbReference type="PANTHER" id="PTHR45663">
    <property type="entry name" value="GEO12009P1"/>
    <property type="match status" value="1"/>
</dbReference>
<dbReference type="CDD" id="cd00158">
    <property type="entry name" value="RHOD"/>
    <property type="match status" value="1"/>
</dbReference>
<evidence type="ECO:0000313" key="9">
    <source>
        <dbReference type="Proteomes" id="UP000612680"/>
    </source>
</evidence>
<dbReference type="Proteomes" id="UP000612680">
    <property type="component" value="Chromosome"/>
</dbReference>
<feature type="domain" description="Thioredoxin" evidence="7">
    <location>
        <begin position="124"/>
        <end position="240"/>
    </location>
</feature>
<feature type="domain" description="Rhodanese" evidence="6">
    <location>
        <begin position="42"/>
        <end position="132"/>
    </location>
</feature>
<dbReference type="EMBL" id="CP056775">
    <property type="protein sequence ID" value="QRR00068.1"/>
    <property type="molecule type" value="Genomic_DNA"/>
</dbReference>
<evidence type="ECO:0000259" key="6">
    <source>
        <dbReference type="PROSITE" id="PS50206"/>
    </source>
</evidence>